<sequence length="93" mass="10276">MEALHRLWKDPCFAKMDEKPLDSSAIHHSRSLLSTDIMTNHRSVFVLPDNEGTFAAQAEGGPTAFGTDFRPGLNQYQITNGDHCVSIASSSWI</sequence>
<dbReference type="EMBL" id="JAINUF010000002">
    <property type="protein sequence ID" value="KAJ8376802.1"/>
    <property type="molecule type" value="Genomic_DNA"/>
</dbReference>
<dbReference type="Proteomes" id="UP001152622">
    <property type="component" value="Chromosome 2"/>
</dbReference>
<keyword evidence="2" id="KW-1185">Reference proteome</keyword>
<comment type="caution">
    <text evidence="1">The sequence shown here is derived from an EMBL/GenBank/DDBJ whole genome shotgun (WGS) entry which is preliminary data.</text>
</comment>
<evidence type="ECO:0000313" key="2">
    <source>
        <dbReference type="Proteomes" id="UP001152622"/>
    </source>
</evidence>
<proteinExistence type="predicted"/>
<reference evidence="1" key="1">
    <citation type="journal article" date="2023" name="Science">
        <title>Genome structures resolve the early diversification of teleost fishes.</title>
        <authorList>
            <person name="Parey E."/>
            <person name="Louis A."/>
            <person name="Montfort J."/>
            <person name="Bouchez O."/>
            <person name="Roques C."/>
            <person name="Iampietro C."/>
            <person name="Lluch J."/>
            <person name="Castinel A."/>
            <person name="Donnadieu C."/>
            <person name="Desvignes T."/>
            <person name="Floi Bucao C."/>
            <person name="Jouanno E."/>
            <person name="Wen M."/>
            <person name="Mejri S."/>
            <person name="Dirks R."/>
            <person name="Jansen H."/>
            <person name="Henkel C."/>
            <person name="Chen W.J."/>
            <person name="Zahm M."/>
            <person name="Cabau C."/>
            <person name="Klopp C."/>
            <person name="Thompson A.W."/>
            <person name="Robinson-Rechavi M."/>
            <person name="Braasch I."/>
            <person name="Lecointre G."/>
            <person name="Bobe J."/>
            <person name="Postlethwait J.H."/>
            <person name="Berthelot C."/>
            <person name="Roest Crollius H."/>
            <person name="Guiguen Y."/>
        </authorList>
    </citation>
    <scope>NUCLEOTIDE SEQUENCE</scope>
    <source>
        <strain evidence="1">WJC10195</strain>
    </source>
</reference>
<protein>
    <submittedName>
        <fullName evidence="1">Uncharacterized protein</fullName>
    </submittedName>
</protein>
<gene>
    <name evidence="1" type="ORF">SKAU_G00073820</name>
</gene>
<evidence type="ECO:0000313" key="1">
    <source>
        <dbReference type="EMBL" id="KAJ8376802.1"/>
    </source>
</evidence>
<dbReference type="AlphaFoldDB" id="A0A9Q1JC01"/>
<name>A0A9Q1JC01_SYNKA</name>
<accession>A0A9Q1JC01</accession>
<organism evidence="1 2">
    <name type="scientific">Synaphobranchus kaupii</name>
    <name type="common">Kaup's arrowtooth eel</name>
    <dbReference type="NCBI Taxonomy" id="118154"/>
    <lineage>
        <taxon>Eukaryota</taxon>
        <taxon>Metazoa</taxon>
        <taxon>Chordata</taxon>
        <taxon>Craniata</taxon>
        <taxon>Vertebrata</taxon>
        <taxon>Euteleostomi</taxon>
        <taxon>Actinopterygii</taxon>
        <taxon>Neopterygii</taxon>
        <taxon>Teleostei</taxon>
        <taxon>Anguilliformes</taxon>
        <taxon>Synaphobranchidae</taxon>
        <taxon>Synaphobranchus</taxon>
    </lineage>
</organism>